<dbReference type="PROSITE" id="PS00170">
    <property type="entry name" value="CSA_PPIASE_1"/>
    <property type="match status" value="1"/>
</dbReference>
<dbReference type="Proteomes" id="UP000007800">
    <property type="component" value="Unassembled WGS sequence"/>
</dbReference>
<dbReference type="PROSITE" id="PS50072">
    <property type="entry name" value="CSA_PPIASE_2"/>
    <property type="match status" value="1"/>
</dbReference>
<dbReference type="OMA" id="NSNTCQF"/>
<gene>
    <name evidence="5" type="ORF">Pmar_PMAR029543</name>
</gene>
<protein>
    <recommendedName>
        <fullName evidence="3">Peptidyl-prolyl cis-trans isomerase</fullName>
        <shortName evidence="3">PPIase</shortName>
        <ecNumber evidence="3">5.2.1.8</ecNumber>
    </recommendedName>
</protein>
<sequence>MQTIPYAFLYTISVPYPFHRYLSDYEWSQKGSAIFKRPVDRVTIELLDTTSPLAVDNFKHLIKGDKGVSRNSGKRLSYIGCPFHRVVKDFVAQTGDIVTGTGAGGESSYGKKFKDDVAGLKMRHDGAGVIGMCNTGKNSNTSQFYITFEATPQLNGKHVVFGRVVAGMEVIERLNVECAADDDEGKPRVPAVIADCGIVSEGKSGKK</sequence>
<keyword evidence="2 3" id="KW-0413">Isomerase</keyword>
<dbReference type="PANTHER" id="PTHR11071:SF561">
    <property type="entry name" value="PEPTIDYL-PROLYL CIS-TRANS ISOMERASE D-RELATED"/>
    <property type="match status" value="1"/>
</dbReference>
<dbReference type="GO" id="GO:0016018">
    <property type="term" value="F:cyclosporin A binding"/>
    <property type="evidence" value="ECO:0007669"/>
    <property type="project" value="TreeGrafter"/>
</dbReference>
<evidence type="ECO:0000256" key="2">
    <source>
        <dbReference type="ARBA" id="ARBA00023235"/>
    </source>
</evidence>
<evidence type="ECO:0000256" key="1">
    <source>
        <dbReference type="ARBA" id="ARBA00023110"/>
    </source>
</evidence>
<evidence type="ECO:0000313" key="6">
    <source>
        <dbReference type="Proteomes" id="UP000007800"/>
    </source>
</evidence>
<name>C5LD36_PERM5</name>
<reference evidence="5 6" key="1">
    <citation type="submission" date="2008-07" db="EMBL/GenBank/DDBJ databases">
        <authorList>
            <person name="El-Sayed N."/>
            <person name="Caler E."/>
            <person name="Inman J."/>
            <person name="Amedeo P."/>
            <person name="Hass B."/>
            <person name="Wortman J."/>
        </authorList>
    </citation>
    <scope>NUCLEOTIDE SEQUENCE [LARGE SCALE GENOMIC DNA]</scope>
    <source>
        <strain evidence="6">ATCC 50983 / TXsc</strain>
    </source>
</reference>
<comment type="catalytic activity">
    <reaction evidence="3">
        <text>[protein]-peptidylproline (omega=180) = [protein]-peptidylproline (omega=0)</text>
        <dbReference type="Rhea" id="RHEA:16237"/>
        <dbReference type="Rhea" id="RHEA-COMP:10747"/>
        <dbReference type="Rhea" id="RHEA-COMP:10748"/>
        <dbReference type="ChEBI" id="CHEBI:83833"/>
        <dbReference type="ChEBI" id="CHEBI:83834"/>
        <dbReference type="EC" id="5.2.1.8"/>
    </reaction>
</comment>
<dbReference type="EC" id="5.2.1.8" evidence="3"/>
<dbReference type="InterPro" id="IPR020892">
    <property type="entry name" value="Cyclophilin-type_PPIase_CS"/>
</dbReference>
<evidence type="ECO:0000256" key="3">
    <source>
        <dbReference type="RuleBase" id="RU363019"/>
    </source>
</evidence>
<dbReference type="InterPro" id="IPR029000">
    <property type="entry name" value="Cyclophilin-like_dom_sf"/>
</dbReference>
<dbReference type="InParanoid" id="C5LD36"/>
<comment type="similarity">
    <text evidence="3">Belongs to the cyclophilin-type PPIase family.</text>
</comment>
<dbReference type="PRINTS" id="PR00153">
    <property type="entry name" value="CSAPPISMRASE"/>
</dbReference>
<dbReference type="RefSeq" id="XP_002773564.1">
    <property type="nucleotide sequence ID" value="XM_002773518.1"/>
</dbReference>
<organism evidence="6">
    <name type="scientific">Perkinsus marinus (strain ATCC 50983 / TXsc)</name>
    <dbReference type="NCBI Taxonomy" id="423536"/>
    <lineage>
        <taxon>Eukaryota</taxon>
        <taxon>Sar</taxon>
        <taxon>Alveolata</taxon>
        <taxon>Perkinsozoa</taxon>
        <taxon>Perkinsea</taxon>
        <taxon>Perkinsida</taxon>
        <taxon>Perkinsidae</taxon>
        <taxon>Perkinsus</taxon>
    </lineage>
</organism>
<dbReference type="AlphaFoldDB" id="C5LD36"/>
<feature type="domain" description="PPIase cyclophilin-type" evidence="4">
    <location>
        <begin position="33"/>
        <end position="198"/>
    </location>
</feature>
<dbReference type="SUPFAM" id="SSF50891">
    <property type="entry name" value="Cyclophilin-like"/>
    <property type="match status" value="1"/>
</dbReference>
<proteinExistence type="inferred from homology"/>
<comment type="function">
    <text evidence="3">PPIases accelerate the folding of proteins. It catalyzes the cis-trans isomerization of proline imidic peptide bonds in oligopeptides.</text>
</comment>
<evidence type="ECO:0000259" key="4">
    <source>
        <dbReference type="PROSITE" id="PS50072"/>
    </source>
</evidence>
<dbReference type="InterPro" id="IPR002130">
    <property type="entry name" value="Cyclophilin-type_PPIase_dom"/>
</dbReference>
<keyword evidence="6" id="KW-1185">Reference proteome</keyword>
<dbReference type="OrthoDB" id="407558at2759"/>
<keyword evidence="1 3" id="KW-0697">Rotamase</keyword>
<dbReference type="GO" id="GO:0006457">
    <property type="term" value="P:protein folding"/>
    <property type="evidence" value="ECO:0007669"/>
    <property type="project" value="InterPro"/>
</dbReference>
<dbReference type="GeneID" id="9041406"/>
<dbReference type="EMBL" id="GG680950">
    <property type="protein sequence ID" value="EER05380.1"/>
    <property type="molecule type" value="Genomic_DNA"/>
</dbReference>
<dbReference type="Gene3D" id="2.40.100.10">
    <property type="entry name" value="Cyclophilin-like"/>
    <property type="match status" value="1"/>
</dbReference>
<dbReference type="PANTHER" id="PTHR11071">
    <property type="entry name" value="PEPTIDYL-PROLYL CIS-TRANS ISOMERASE"/>
    <property type="match status" value="1"/>
</dbReference>
<dbReference type="Pfam" id="PF00160">
    <property type="entry name" value="Pro_isomerase"/>
    <property type="match status" value="1"/>
</dbReference>
<accession>C5LD36</accession>
<evidence type="ECO:0000313" key="5">
    <source>
        <dbReference type="EMBL" id="EER05380.1"/>
    </source>
</evidence>
<dbReference type="GO" id="GO:0003755">
    <property type="term" value="F:peptidyl-prolyl cis-trans isomerase activity"/>
    <property type="evidence" value="ECO:0007669"/>
    <property type="project" value="UniProtKB-UniRule"/>
</dbReference>
<dbReference type="GO" id="GO:0005737">
    <property type="term" value="C:cytoplasm"/>
    <property type="evidence" value="ECO:0007669"/>
    <property type="project" value="TreeGrafter"/>
</dbReference>